<proteinExistence type="predicted"/>
<dbReference type="Proteomes" id="UP000629619">
    <property type="component" value="Unassembled WGS sequence"/>
</dbReference>
<reference evidence="1" key="1">
    <citation type="submission" date="2021-01" db="EMBL/GenBank/DDBJ databases">
        <title>Whole genome shotgun sequence of Actinoplanes siamensis NBRC 109076.</title>
        <authorList>
            <person name="Komaki H."/>
            <person name="Tamura T."/>
        </authorList>
    </citation>
    <scope>NUCLEOTIDE SEQUENCE</scope>
    <source>
        <strain evidence="1">NBRC 109076</strain>
    </source>
</reference>
<organism evidence="1 2">
    <name type="scientific">Actinoplanes siamensis</name>
    <dbReference type="NCBI Taxonomy" id="1223317"/>
    <lineage>
        <taxon>Bacteria</taxon>
        <taxon>Bacillati</taxon>
        <taxon>Actinomycetota</taxon>
        <taxon>Actinomycetes</taxon>
        <taxon>Micromonosporales</taxon>
        <taxon>Micromonosporaceae</taxon>
        <taxon>Actinoplanes</taxon>
    </lineage>
</organism>
<evidence type="ECO:0000313" key="1">
    <source>
        <dbReference type="EMBL" id="GIF06970.1"/>
    </source>
</evidence>
<protein>
    <submittedName>
        <fullName evidence="1">Uncharacterized protein</fullName>
    </submittedName>
</protein>
<dbReference type="EMBL" id="BOMW01000043">
    <property type="protein sequence ID" value="GIF06970.1"/>
    <property type="molecule type" value="Genomic_DNA"/>
</dbReference>
<keyword evidence="2" id="KW-1185">Reference proteome</keyword>
<dbReference type="RefSeq" id="WP_203682387.1">
    <property type="nucleotide sequence ID" value="NZ_BOMW01000043.1"/>
</dbReference>
<evidence type="ECO:0000313" key="2">
    <source>
        <dbReference type="Proteomes" id="UP000629619"/>
    </source>
</evidence>
<name>A0A919TME3_9ACTN</name>
<dbReference type="AlphaFoldDB" id="A0A919TME3"/>
<accession>A0A919TME3</accession>
<comment type="caution">
    <text evidence="1">The sequence shown here is derived from an EMBL/GenBank/DDBJ whole genome shotgun (WGS) entry which is preliminary data.</text>
</comment>
<sequence>MTGRNPCASPTPSTRADLARRSAPFLPAGGEIRQVFIYQTAPHFSVFVVNYLTGPALYWIKYRCVAVTQDAIYILESHRLSGGRNPQRLIGTLPRHTELGPVSGRWGQMNLLGERCWVHKRFHSQITAADREAGFAR</sequence>
<gene>
    <name evidence="1" type="ORF">Asi03nite_45080</name>
</gene>